<dbReference type="InterPro" id="IPR036875">
    <property type="entry name" value="Znf_CCHC_sf"/>
</dbReference>
<evidence type="ECO:0000313" key="4">
    <source>
        <dbReference type="EMBL" id="KAF3027936.1"/>
    </source>
</evidence>
<dbReference type="Pfam" id="PF00098">
    <property type="entry name" value="zf-CCHC"/>
    <property type="match status" value="1"/>
</dbReference>
<keyword evidence="1" id="KW-0862">Zinc</keyword>
<organism evidence="4 5">
    <name type="scientific">Didymella heteroderae</name>
    <dbReference type="NCBI Taxonomy" id="1769908"/>
    <lineage>
        <taxon>Eukaryota</taxon>
        <taxon>Fungi</taxon>
        <taxon>Dikarya</taxon>
        <taxon>Ascomycota</taxon>
        <taxon>Pezizomycotina</taxon>
        <taxon>Dothideomycetes</taxon>
        <taxon>Pleosporomycetidae</taxon>
        <taxon>Pleosporales</taxon>
        <taxon>Pleosporineae</taxon>
        <taxon>Didymellaceae</taxon>
        <taxon>Didymella</taxon>
    </lineage>
</organism>
<dbReference type="InterPro" id="IPR001878">
    <property type="entry name" value="Znf_CCHC"/>
</dbReference>
<sequence>MDKAETFPAFKSRFLSAAIKGQVPQSEWFHYLWTKLTPGLRIPNLGFKQQWQNSFPRMVEHLTAYDMERRNNPLPQSQVIPPPSRPARMSSDAKRIPAQTYSRENSIPNHGTFIRPPTLPRQTPITPSPVQEAPPPTCYNCGKPGHFAKECTAPRVREIEVQHEDYEDAMEEFEDDTPMGNGPARGQDSTRA</sequence>
<dbReference type="GO" id="GO:0003676">
    <property type="term" value="F:nucleic acid binding"/>
    <property type="evidence" value="ECO:0007669"/>
    <property type="project" value="InterPro"/>
</dbReference>
<evidence type="ECO:0000259" key="3">
    <source>
        <dbReference type="PROSITE" id="PS50158"/>
    </source>
</evidence>
<name>A0A9P4WFB7_9PLEO</name>
<comment type="caution">
    <text evidence="4">The sequence shown here is derived from an EMBL/GenBank/DDBJ whole genome shotgun (WGS) entry which is preliminary data.</text>
</comment>
<dbReference type="OrthoDB" id="3439242at2759"/>
<dbReference type="PROSITE" id="PS50158">
    <property type="entry name" value="ZF_CCHC"/>
    <property type="match status" value="1"/>
</dbReference>
<keyword evidence="1" id="KW-0863">Zinc-finger</keyword>
<evidence type="ECO:0000256" key="2">
    <source>
        <dbReference type="SAM" id="MobiDB-lite"/>
    </source>
</evidence>
<evidence type="ECO:0000256" key="1">
    <source>
        <dbReference type="PROSITE-ProRule" id="PRU00047"/>
    </source>
</evidence>
<dbReference type="Gene3D" id="4.10.60.10">
    <property type="entry name" value="Zinc finger, CCHC-type"/>
    <property type="match status" value="1"/>
</dbReference>
<evidence type="ECO:0000313" key="5">
    <source>
        <dbReference type="Proteomes" id="UP000758155"/>
    </source>
</evidence>
<proteinExistence type="predicted"/>
<dbReference type="SUPFAM" id="SSF57756">
    <property type="entry name" value="Retrovirus zinc finger-like domains"/>
    <property type="match status" value="1"/>
</dbReference>
<feature type="region of interest" description="Disordered" evidence="2">
    <location>
        <begin position="72"/>
        <end position="92"/>
    </location>
</feature>
<reference evidence="4" key="1">
    <citation type="submission" date="2019-04" db="EMBL/GenBank/DDBJ databases">
        <title>Sequencing of skin fungus with MAO and IRED activity.</title>
        <authorList>
            <person name="Marsaioli A.J."/>
            <person name="Bonatto J.M.C."/>
            <person name="Reis Junior O."/>
        </authorList>
    </citation>
    <scope>NUCLEOTIDE SEQUENCE</scope>
    <source>
        <strain evidence="4">28M1</strain>
    </source>
</reference>
<dbReference type="Proteomes" id="UP000758155">
    <property type="component" value="Unassembled WGS sequence"/>
</dbReference>
<protein>
    <recommendedName>
        <fullName evidence="3">CCHC-type domain-containing protein</fullName>
    </recommendedName>
</protein>
<gene>
    <name evidence="4" type="ORF">E8E12_000070</name>
</gene>
<dbReference type="SMART" id="SM00343">
    <property type="entry name" value="ZnF_C2HC"/>
    <property type="match status" value="1"/>
</dbReference>
<keyword evidence="1" id="KW-0479">Metal-binding</keyword>
<feature type="region of interest" description="Disordered" evidence="2">
    <location>
        <begin position="168"/>
        <end position="192"/>
    </location>
</feature>
<feature type="compositionally biased region" description="Acidic residues" evidence="2">
    <location>
        <begin position="168"/>
        <end position="177"/>
    </location>
</feature>
<keyword evidence="5" id="KW-1185">Reference proteome</keyword>
<feature type="domain" description="CCHC-type" evidence="3">
    <location>
        <begin position="138"/>
        <end position="151"/>
    </location>
</feature>
<accession>A0A9P4WFB7</accession>
<dbReference type="GO" id="GO:0008270">
    <property type="term" value="F:zinc ion binding"/>
    <property type="evidence" value="ECO:0007669"/>
    <property type="project" value="UniProtKB-KW"/>
</dbReference>
<dbReference type="AlphaFoldDB" id="A0A9P4WFB7"/>
<dbReference type="EMBL" id="SWKV01000338">
    <property type="protein sequence ID" value="KAF3027936.1"/>
    <property type="molecule type" value="Genomic_DNA"/>
</dbReference>